<proteinExistence type="predicted"/>
<feature type="compositionally biased region" description="Low complexity" evidence="1">
    <location>
        <begin position="10"/>
        <end position="22"/>
    </location>
</feature>
<sequence length="99" mass="10760">MASPKKKDNGSGASGAFSGQSSYQVIADDDGVGDNDPSIPDPNVQKTKKPGVFRRLSRSVRKVFTSGIDEKNDPEILRMKARESRWKAMGSGLASARRY</sequence>
<comment type="caution">
    <text evidence="2">The sequence shown here is derived from an EMBL/GenBank/DDBJ whole genome shotgun (WGS) entry which is preliminary data.</text>
</comment>
<protein>
    <submittedName>
        <fullName evidence="2">Uncharacterized protein</fullName>
    </submittedName>
</protein>
<feature type="region of interest" description="Disordered" evidence="1">
    <location>
        <begin position="1"/>
        <end position="48"/>
    </location>
</feature>
<dbReference type="RefSeq" id="XP_066715913.1">
    <property type="nucleotide sequence ID" value="XM_066858971.1"/>
</dbReference>
<gene>
    <name evidence="2" type="ORF">PG994_007562</name>
</gene>
<dbReference type="GeneID" id="92092034"/>
<organism evidence="2 3">
    <name type="scientific">Apiospora phragmitis</name>
    <dbReference type="NCBI Taxonomy" id="2905665"/>
    <lineage>
        <taxon>Eukaryota</taxon>
        <taxon>Fungi</taxon>
        <taxon>Dikarya</taxon>
        <taxon>Ascomycota</taxon>
        <taxon>Pezizomycotina</taxon>
        <taxon>Sordariomycetes</taxon>
        <taxon>Xylariomycetidae</taxon>
        <taxon>Amphisphaeriales</taxon>
        <taxon>Apiosporaceae</taxon>
        <taxon>Apiospora</taxon>
    </lineage>
</organism>
<reference evidence="2 3" key="1">
    <citation type="submission" date="2023-01" db="EMBL/GenBank/DDBJ databases">
        <title>Analysis of 21 Apiospora genomes using comparative genomics revels a genus with tremendous synthesis potential of carbohydrate active enzymes and secondary metabolites.</title>
        <authorList>
            <person name="Sorensen T."/>
        </authorList>
    </citation>
    <scope>NUCLEOTIDE SEQUENCE [LARGE SCALE GENOMIC DNA]</scope>
    <source>
        <strain evidence="2 3">CBS 135458</strain>
    </source>
</reference>
<evidence type="ECO:0000313" key="3">
    <source>
        <dbReference type="Proteomes" id="UP001480595"/>
    </source>
</evidence>
<name>A0ABR1V4C3_9PEZI</name>
<dbReference type="Proteomes" id="UP001480595">
    <property type="component" value="Unassembled WGS sequence"/>
</dbReference>
<dbReference type="EMBL" id="JAQQWL010000007">
    <property type="protein sequence ID" value="KAK8064924.1"/>
    <property type="molecule type" value="Genomic_DNA"/>
</dbReference>
<evidence type="ECO:0000313" key="2">
    <source>
        <dbReference type="EMBL" id="KAK8064924.1"/>
    </source>
</evidence>
<evidence type="ECO:0000256" key="1">
    <source>
        <dbReference type="SAM" id="MobiDB-lite"/>
    </source>
</evidence>
<keyword evidence="3" id="KW-1185">Reference proteome</keyword>
<accession>A0ABR1V4C3</accession>